<dbReference type="PANTHER" id="PTHR40663">
    <property type="match status" value="1"/>
</dbReference>
<dbReference type="PANTHER" id="PTHR40663:SF2">
    <property type="entry name" value="TRANSCRIPTIONAL REGULATOR"/>
    <property type="match status" value="1"/>
</dbReference>
<dbReference type="KEGG" id="mcau:MIT9_P2460"/>
<dbReference type="Pfam" id="PF21476">
    <property type="entry name" value="PF0610-like_N"/>
    <property type="match status" value="1"/>
</dbReference>
<accession>A0AAU9C6P4</accession>
<evidence type="ECO:0000259" key="1">
    <source>
        <dbReference type="Pfam" id="PF21476"/>
    </source>
</evidence>
<dbReference type="RefSeq" id="WP_317705257.1">
    <property type="nucleotide sequence ID" value="NZ_AP024714.1"/>
</dbReference>
<feature type="domain" description="PF0610-like rubredoxin-like zinc beta-ribbon C-terminal" evidence="2">
    <location>
        <begin position="53"/>
        <end position="90"/>
    </location>
</feature>
<keyword evidence="4" id="KW-1185">Reference proteome</keyword>
<organism evidence="3 4">
    <name type="scientific">Methylomarinovum caldicuralii</name>
    <dbReference type="NCBI Taxonomy" id="438856"/>
    <lineage>
        <taxon>Bacteria</taxon>
        <taxon>Pseudomonadati</taxon>
        <taxon>Pseudomonadota</taxon>
        <taxon>Gammaproteobacteria</taxon>
        <taxon>Methylococcales</taxon>
        <taxon>Methylothermaceae</taxon>
        <taxon>Methylomarinovum</taxon>
    </lineage>
</organism>
<evidence type="ECO:0000313" key="3">
    <source>
        <dbReference type="EMBL" id="BCX82869.1"/>
    </source>
</evidence>
<sequence length="91" mass="11047">MFRKELARWLRQRPYTLSELAQLCECKPRDVEDDLRHLERSLAREGLKLQVEPARCRHCGFVFSRDKLRKPGKCPKCRHTWIEEPRVWIED</sequence>
<reference evidence="4" key="1">
    <citation type="journal article" date="2024" name="Int. J. Syst. Evol. Microbiol.">
        <title>Methylomarinovum tepidoasis sp. nov., a moderately thermophilic methanotroph of the family Methylothermaceae isolated from a deep-sea hydrothermal field.</title>
        <authorList>
            <person name="Hirayama H."/>
            <person name="Takaki Y."/>
            <person name="Abe M."/>
            <person name="Miyazaki M."/>
            <person name="Uematsu K."/>
            <person name="Matsui Y."/>
            <person name="Takai K."/>
        </authorList>
    </citation>
    <scope>NUCLEOTIDE SEQUENCE [LARGE SCALE GENOMIC DNA]</scope>
    <source>
        <strain evidence="4">IT-9</strain>
    </source>
</reference>
<protein>
    <submittedName>
        <fullName evidence="3">Transcriptional regulator</fullName>
    </submittedName>
</protein>
<dbReference type="InterPro" id="IPR057022">
    <property type="entry name" value="PF0610-like_Zn_ribbon_C"/>
</dbReference>
<dbReference type="EMBL" id="AP024714">
    <property type="protein sequence ID" value="BCX82869.1"/>
    <property type="molecule type" value="Genomic_DNA"/>
</dbReference>
<dbReference type="InterPro" id="IPR038767">
    <property type="entry name" value="PF0610-like"/>
</dbReference>
<evidence type="ECO:0000259" key="2">
    <source>
        <dbReference type="Pfam" id="PF23470"/>
    </source>
</evidence>
<dbReference type="Pfam" id="PF23470">
    <property type="entry name" value="Zn_ribbon_PF0610"/>
    <property type="match status" value="1"/>
</dbReference>
<dbReference type="AlphaFoldDB" id="A0AAU9C6P4"/>
<name>A0AAU9C6P4_9GAMM</name>
<feature type="domain" description="PF0610-like winged HTH N-terminal" evidence="1">
    <location>
        <begin position="3"/>
        <end position="49"/>
    </location>
</feature>
<proteinExistence type="predicted"/>
<dbReference type="SUPFAM" id="SSF46785">
    <property type="entry name" value="Winged helix' DNA-binding domain"/>
    <property type="match status" value="1"/>
</dbReference>
<dbReference type="Proteomes" id="UP001321825">
    <property type="component" value="Chromosome"/>
</dbReference>
<dbReference type="InterPro" id="IPR036390">
    <property type="entry name" value="WH_DNA-bd_sf"/>
</dbReference>
<gene>
    <name evidence="3" type="ORF">MIT9_P2460</name>
</gene>
<dbReference type="InterPro" id="IPR049159">
    <property type="entry name" value="PF0610-like_wHTH_N"/>
</dbReference>
<evidence type="ECO:0000313" key="4">
    <source>
        <dbReference type="Proteomes" id="UP001321825"/>
    </source>
</evidence>